<reference evidence="2 3" key="1">
    <citation type="submission" date="2018-07" db="EMBL/GenBank/DDBJ databases">
        <title>The complete nuclear genome of the prasinophyte Chloropicon primus (CCMP1205).</title>
        <authorList>
            <person name="Pombert J.-F."/>
            <person name="Otis C."/>
            <person name="Turmel M."/>
            <person name="Lemieux C."/>
        </authorList>
    </citation>
    <scope>NUCLEOTIDE SEQUENCE [LARGE SCALE GENOMIC DNA]</scope>
    <source>
        <strain evidence="2 3">CCMP1205</strain>
    </source>
</reference>
<gene>
    <name evidence="2" type="ORF">A3770_09p54980</name>
</gene>
<sequence>MVLDSVGANAWAASHEPFRRTFPRAMRRLASSSMLKRATSEGKEGRMPLRSRPDFTGVWKQVHHENADAYFQAMGYPFATRRIMLLAIGQSTEVLYHEGESIHTNSINKRGEWQRTYLENEENVPMKLADGQSVKTRSWWEKDEGLGVDVHKTRLVGAKQGVLETWRWVHDGDGDGEGDDGKENVDPRGGKPPPRKPGKMVVKSIVYPEGRDEESMLWHFEPVDDQGGAAPHLLKRFEESYVRGFQQEGGAGASSQDPRKDPMRGGHSNERTSWLERFSRSLEKSFVVTAPSLTFWN</sequence>
<feature type="region of interest" description="Disordered" evidence="1">
    <location>
        <begin position="167"/>
        <end position="200"/>
    </location>
</feature>
<feature type="region of interest" description="Disordered" evidence="1">
    <location>
        <begin position="248"/>
        <end position="272"/>
    </location>
</feature>
<dbReference type="InterPro" id="IPR012674">
    <property type="entry name" value="Calycin"/>
</dbReference>
<dbReference type="AlphaFoldDB" id="A0A5B8MU64"/>
<keyword evidence="3" id="KW-1185">Reference proteome</keyword>
<evidence type="ECO:0000313" key="2">
    <source>
        <dbReference type="EMBL" id="QDZ22980.1"/>
    </source>
</evidence>
<dbReference type="Gene3D" id="2.40.128.20">
    <property type="match status" value="1"/>
</dbReference>
<proteinExistence type="predicted"/>
<dbReference type="OrthoDB" id="354351at2759"/>
<dbReference type="STRING" id="1764295.A0A5B8MU64"/>
<dbReference type="SUPFAM" id="SSF50814">
    <property type="entry name" value="Lipocalins"/>
    <property type="match status" value="1"/>
</dbReference>
<dbReference type="EMBL" id="CP031042">
    <property type="protein sequence ID" value="QDZ22980.1"/>
    <property type="molecule type" value="Genomic_DNA"/>
</dbReference>
<evidence type="ECO:0000256" key="1">
    <source>
        <dbReference type="SAM" id="MobiDB-lite"/>
    </source>
</evidence>
<feature type="compositionally biased region" description="Basic and acidic residues" evidence="1">
    <location>
        <begin position="167"/>
        <end position="189"/>
    </location>
</feature>
<evidence type="ECO:0000313" key="3">
    <source>
        <dbReference type="Proteomes" id="UP000316726"/>
    </source>
</evidence>
<dbReference type="Proteomes" id="UP000316726">
    <property type="component" value="Chromosome 9"/>
</dbReference>
<name>A0A5B8MU64_9CHLO</name>
<feature type="compositionally biased region" description="Basic and acidic residues" evidence="1">
    <location>
        <begin position="257"/>
        <end position="272"/>
    </location>
</feature>
<protein>
    <submittedName>
        <fullName evidence="2">Uncharacterized protein</fullName>
    </submittedName>
</protein>
<organism evidence="2 3">
    <name type="scientific">Chloropicon primus</name>
    <dbReference type="NCBI Taxonomy" id="1764295"/>
    <lineage>
        <taxon>Eukaryota</taxon>
        <taxon>Viridiplantae</taxon>
        <taxon>Chlorophyta</taxon>
        <taxon>Chloropicophyceae</taxon>
        <taxon>Chloropicales</taxon>
        <taxon>Chloropicaceae</taxon>
        <taxon>Chloropicon</taxon>
    </lineage>
</organism>
<accession>A0A5B8MU64</accession>